<dbReference type="InterPro" id="IPR003779">
    <property type="entry name" value="CMD-like"/>
</dbReference>
<feature type="domain" description="Carboxymuconolactone decarboxylase-like" evidence="1">
    <location>
        <begin position="2"/>
        <end position="59"/>
    </location>
</feature>
<evidence type="ECO:0000313" key="2">
    <source>
        <dbReference type="EMBL" id="MFC4618557.1"/>
    </source>
</evidence>
<dbReference type="InterPro" id="IPR004675">
    <property type="entry name" value="AhpD_core"/>
</dbReference>
<dbReference type="InterPro" id="IPR029032">
    <property type="entry name" value="AhpD-like"/>
</dbReference>
<sequence length="63" mass="6527">MELIAVAAAHVTGCPYCIEAHVKRAKTVDATLEEIAEAIFVTTALKAGSALAHSVNALNAYEG</sequence>
<dbReference type="EMBL" id="JBHSFW010000002">
    <property type="protein sequence ID" value="MFC4618557.1"/>
    <property type="molecule type" value="Genomic_DNA"/>
</dbReference>
<protein>
    <submittedName>
        <fullName evidence="2">Carboxymuconolactone decarboxylase family protein</fullName>
    </submittedName>
</protein>
<dbReference type="RefSeq" id="WP_376845765.1">
    <property type="nucleotide sequence ID" value="NZ_JBHSFW010000002.1"/>
</dbReference>
<reference evidence="3" key="1">
    <citation type="journal article" date="2019" name="Int. J. Syst. Evol. Microbiol.">
        <title>The Global Catalogue of Microorganisms (GCM) 10K type strain sequencing project: providing services to taxonomists for standard genome sequencing and annotation.</title>
        <authorList>
            <consortium name="The Broad Institute Genomics Platform"/>
            <consortium name="The Broad Institute Genome Sequencing Center for Infectious Disease"/>
            <person name="Wu L."/>
            <person name="Ma J."/>
        </authorList>
    </citation>
    <scope>NUCLEOTIDE SEQUENCE [LARGE SCALE GENOMIC DNA]</scope>
    <source>
        <strain evidence="3">CGMCC 1.16306</strain>
    </source>
</reference>
<proteinExistence type="predicted"/>
<organism evidence="2 3">
    <name type="scientific">Camelliibacillus cellulosilyticus</name>
    <dbReference type="NCBI Taxonomy" id="2174486"/>
    <lineage>
        <taxon>Bacteria</taxon>
        <taxon>Bacillati</taxon>
        <taxon>Bacillota</taxon>
        <taxon>Bacilli</taxon>
        <taxon>Bacillales</taxon>
        <taxon>Sporolactobacillaceae</taxon>
        <taxon>Camelliibacillus</taxon>
    </lineage>
</organism>
<dbReference type="NCBIfam" id="TIGR00778">
    <property type="entry name" value="ahpD_dom"/>
    <property type="match status" value="1"/>
</dbReference>
<evidence type="ECO:0000259" key="1">
    <source>
        <dbReference type="Pfam" id="PF02627"/>
    </source>
</evidence>
<dbReference type="Proteomes" id="UP001596022">
    <property type="component" value="Unassembled WGS sequence"/>
</dbReference>
<evidence type="ECO:0000313" key="3">
    <source>
        <dbReference type="Proteomes" id="UP001596022"/>
    </source>
</evidence>
<name>A0ABV9GKN0_9BACL</name>
<dbReference type="Pfam" id="PF02627">
    <property type="entry name" value="CMD"/>
    <property type="match status" value="1"/>
</dbReference>
<accession>A0ABV9GKN0</accession>
<dbReference type="PANTHER" id="PTHR33930:SF8">
    <property type="entry name" value="4-CARBOXYMUCONOLACTONE DECARBOXYLASE"/>
    <property type="match status" value="1"/>
</dbReference>
<comment type="caution">
    <text evidence="2">The sequence shown here is derived from an EMBL/GenBank/DDBJ whole genome shotgun (WGS) entry which is preliminary data.</text>
</comment>
<dbReference type="SUPFAM" id="SSF69118">
    <property type="entry name" value="AhpD-like"/>
    <property type="match status" value="1"/>
</dbReference>
<dbReference type="Gene3D" id="1.20.1290.10">
    <property type="entry name" value="AhpD-like"/>
    <property type="match status" value="1"/>
</dbReference>
<gene>
    <name evidence="2" type="ORF">ACFO4N_07385</name>
</gene>
<dbReference type="PANTHER" id="PTHR33930">
    <property type="entry name" value="ALKYL HYDROPEROXIDE REDUCTASE AHPD"/>
    <property type="match status" value="1"/>
</dbReference>
<keyword evidence="3" id="KW-1185">Reference proteome</keyword>